<comment type="subcellular location">
    <subcellularLocation>
        <location evidence="1">Cell membrane</location>
        <topology evidence="1">Multi-pass membrane protein</topology>
    </subcellularLocation>
</comment>
<evidence type="ECO:0000313" key="8">
    <source>
        <dbReference type="EMBL" id="UNO48076.1"/>
    </source>
</evidence>
<accession>A0A9E6ZIW6</accession>
<reference evidence="9" key="1">
    <citation type="journal article" date="2022" name="G3 (Bethesda)">
        <title>Unveiling the complete genome sequence of Alicyclobacillus acidoterrestris DSM 3922T, a taint-producing strain.</title>
        <authorList>
            <person name="Leonardo I.C."/>
            <person name="Barreto Crespo M.T."/>
            <person name="Gaspar F.B."/>
        </authorList>
    </citation>
    <scope>NUCLEOTIDE SEQUENCE [LARGE SCALE GENOMIC DNA]</scope>
    <source>
        <strain evidence="9">DSM 3922</strain>
    </source>
</reference>
<evidence type="ECO:0000256" key="2">
    <source>
        <dbReference type="ARBA" id="ARBA00009773"/>
    </source>
</evidence>
<dbReference type="GO" id="GO:0055085">
    <property type="term" value="P:transmembrane transport"/>
    <property type="evidence" value="ECO:0007669"/>
    <property type="project" value="TreeGrafter"/>
</dbReference>
<dbReference type="PANTHER" id="PTHR21716">
    <property type="entry name" value="TRANSMEMBRANE PROTEIN"/>
    <property type="match status" value="1"/>
</dbReference>
<dbReference type="AlphaFoldDB" id="T0CP06"/>
<protein>
    <submittedName>
        <fullName evidence="8">AI-2E family transporter</fullName>
    </submittedName>
</protein>
<dbReference type="eggNOG" id="COG0628">
    <property type="taxonomic scope" value="Bacteria"/>
</dbReference>
<dbReference type="Pfam" id="PF01594">
    <property type="entry name" value="AI-2E_transport"/>
    <property type="match status" value="1"/>
</dbReference>
<proteinExistence type="inferred from homology"/>
<dbReference type="GO" id="GO:0005886">
    <property type="term" value="C:plasma membrane"/>
    <property type="evidence" value="ECO:0007669"/>
    <property type="project" value="UniProtKB-SubCell"/>
</dbReference>
<dbReference type="RefSeq" id="WP_021298582.1">
    <property type="nucleotide sequence ID" value="NZ_AURB01000198.1"/>
</dbReference>
<keyword evidence="6" id="KW-1133">Transmembrane helix</keyword>
<keyword evidence="9" id="KW-1185">Reference proteome</keyword>
<keyword evidence="5" id="KW-0812">Transmembrane</keyword>
<dbReference type="EMBL" id="CP080467">
    <property type="protein sequence ID" value="UNO48076.1"/>
    <property type="molecule type" value="Genomic_DNA"/>
</dbReference>
<dbReference type="Proteomes" id="UP000829401">
    <property type="component" value="Chromosome"/>
</dbReference>
<dbReference type="InterPro" id="IPR002549">
    <property type="entry name" value="AI-2E-like"/>
</dbReference>
<evidence type="ECO:0000256" key="6">
    <source>
        <dbReference type="ARBA" id="ARBA00022989"/>
    </source>
</evidence>
<comment type="similarity">
    <text evidence="2">Belongs to the autoinducer-2 exporter (AI-2E) (TC 2.A.86) family.</text>
</comment>
<sequence length="355" mass="38939">MWPTSRYFRATLSIFLTLLCVYLIGLLRGFFSDIWSVLSAVIYPFVASLIVSYVLQPLVDLLHRRRVPRGVAVLLIYCTFALIVTVAVLNTVPIITRQVTQLVTNMPGMVEQVNHWIDMVNSRKQYLPDTVRIGVENALNQVERNLVGWASDVFSFISSAVNILFIVALVPFLVFYMLKDGRSIGRGVVGLVPRGRRHDVQDLLISIDQTLGSYIRGQFLVMLALGILALIGYLIVGMPYALLLAIFLAVADIVPYLGPFIGAAPAVLLAFTVSPAMVIKVLIVNVIVQQCEGNLISPQIMGRTLKLHPMAIVAALLIGGELGGLLGLVVAIPLLAVLKVVWTHLRAARDNSDDD</sequence>
<dbReference type="PANTHER" id="PTHR21716:SF53">
    <property type="entry name" value="PERMEASE PERM-RELATED"/>
    <property type="match status" value="1"/>
</dbReference>
<name>T0CP06_ALIAG</name>
<evidence type="ECO:0000313" key="9">
    <source>
        <dbReference type="Proteomes" id="UP000829401"/>
    </source>
</evidence>
<evidence type="ECO:0000256" key="4">
    <source>
        <dbReference type="ARBA" id="ARBA00022475"/>
    </source>
</evidence>
<keyword evidence="4" id="KW-1003">Cell membrane</keyword>
<evidence type="ECO:0000256" key="1">
    <source>
        <dbReference type="ARBA" id="ARBA00004651"/>
    </source>
</evidence>
<organism evidence="8 9">
    <name type="scientific">Alicyclobacillus acidoterrestris (strain ATCC 49025 / DSM 3922 / CIP 106132 / NCIMB 13137 / GD3B)</name>
    <dbReference type="NCBI Taxonomy" id="1356854"/>
    <lineage>
        <taxon>Bacteria</taxon>
        <taxon>Bacillati</taxon>
        <taxon>Bacillota</taxon>
        <taxon>Bacilli</taxon>
        <taxon>Bacillales</taxon>
        <taxon>Alicyclobacillaceae</taxon>
        <taxon>Alicyclobacillus</taxon>
    </lineage>
</organism>
<accession>T0CP06</accession>
<gene>
    <name evidence="8" type="ORF">K1I37_15495</name>
</gene>
<evidence type="ECO:0000256" key="3">
    <source>
        <dbReference type="ARBA" id="ARBA00022448"/>
    </source>
</evidence>
<evidence type="ECO:0000256" key="7">
    <source>
        <dbReference type="ARBA" id="ARBA00023136"/>
    </source>
</evidence>
<evidence type="ECO:0000256" key="5">
    <source>
        <dbReference type="ARBA" id="ARBA00022692"/>
    </source>
</evidence>
<dbReference type="KEGG" id="aaco:K1I37_15495"/>
<dbReference type="STRING" id="1356854.N007_17220"/>
<keyword evidence="7" id="KW-0472">Membrane</keyword>
<keyword evidence="3" id="KW-0813">Transport</keyword>
<dbReference type="OrthoDB" id="9793390at2"/>